<reference evidence="2 3" key="1">
    <citation type="submission" date="2023-12" db="EMBL/GenBank/DDBJ databases">
        <title>novel species in genus Nocarida.</title>
        <authorList>
            <person name="Li Z."/>
        </authorList>
    </citation>
    <scope>NUCLEOTIDE SEQUENCE [LARGE SCALE GENOMIC DNA]</scope>
    <source>
        <strain evidence="2 3">CDC186</strain>
    </source>
</reference>
<protein>
    <submittedName>
        <fullName evidence="2">Uncharacterized protein</fullName>
    </submittedName>
</protein>
<accession>A0ABU6AQ99</accession>
<evidence type="ECO:0000313" key="2">
    <source>
        <dbReference type="EMBL" id="MEB3509644.1"/>
    </source>
</evidence>
<sequence length="309" mass="33695">MIKIPSSDHVEPAQARLGRSSRGSRVAGTPPRIVATAHDASSADEHVLFWLAATEFFVPKVESGWRRVDLVAPSGGAARSALPVRTHYSVVFEATFDSRLRYDPVVEARAIRGQLDRPPDVAVAVVAPTLEVSVATQHAIAYETGLELGATDIRVVTLSERRSKLSDRKLRKLESPEAGRETAEPATMAIERALEIVAGRADGERVDRTAAAFVYAYVSRRPRRSPFRCTPLQRSILQVVAAGSIVPTTAAIAGAVYSTEKKVSESIAELVAQLVPPTADGDRARDGHQRLYWLMHRYGAWIRLVDGRS</sequence>
<name>A0ABU6AQ99_9NOCA</name>
<evidence type="ECO:0000256" key="1">
    <source>
        <dbReference type="SAM" id="MobiDB-lite"/>
    </source>
</evidence>
<proteinExistence type="predicted"/>
<feature type="compositionally biased region" description="Basic and acidic residues" evidence="1">
    <location>
        <begin position="1"/>
        <end position="11"/>
    </location>
</feature>
<keyword evidence="3" id="KW-1185">Reference proteome</keyword>
<gene>
    <name evidence="2" type="ORF">U3653_06410</name>
</gene>
<feature type="region of interest" description="Disordered" evidence="1">
    <location>
        <begin position="1"/>
        <end position="29"/>
    </location>
</feature>
<dbReference type="RefSeq" id="WP_324722346.1">
    <property type="nucleotide sequence ID" value="NZ_JAYKYQ010000002.1"/>
</dbReference>
<comment type="caution">
    <text evidence="2">The sequence shown here is derived from an EMBL/GenBank/DDBJ whole genome shotgun (WGS) entry which is preliminary data.</text>
</comment>
<dbReference type="EMBL" id="JAYKYQ010000002">
    <property type="protein sequence ID" value="MEB3509644.1"/>
    <property type="molecule type" value="Genomic_DNA"/>
</dbReference>
<organism evidence="2 3">
    <name type="scientific">Nocardia implantans</name>
    <dbReference type="NCBI Taxonomy" id="3108168"/>
    <lineage>
        <taxon>Bacteria</taxon>
        <taxon>Bacillati</taxon>
        <taxon>Actinomycetota</taxon>
        <taxon>Actinomycetes</taxon>
        <taxon>Mycobacteriales</taxon>
        <taxon>Nocardiaceae</taxon>
        <taxon>Nocardia</taxon>
    </lineage>
</organism>
<evidence type="ECO:0000313" key="3">
    <source>
        <dbReference type="Proteomes" id="UP001348098"/>
    </source>
</evidence>
<dbReference type="Proteomes" id="UP001348098">
    <property type="component" value="Unassembled WGS sequence"/>
</dbReference>